<feature type="region of interest" description="Disordered" evidence="1">
    <location>
        <begin position="171"/>
        <end position="190"/>
    </location>
</feature>
<protein>
    <submittedName>
        <fullName evidence="2">Uncharacterized protein</fullName>
    </submittedName>
</protein>
<evidence type="ECO:0000313" key="3">
    <source>
        <dbReference type="Proteomes" id="UP000185596"/>
    </source>
</evidence>
<dbReference type="OrthoDB" id="3360929at2"/>
<reference evidence="2 3" key="1">
    <citation type="submission" date="2016-12" db="EMBL/GenBank/DDBJ databases">
        <title>The draft genome sequence of Actinophytocola sp. 11-183.</title>
        <authorList>
            <person name="Wang W."/>
            <person name="Yuan L."/>
        </authorList>
    </citation>
    <scope>NUCLEOTIDE SEQUENCE [LARGE SCALE GENOMIC DNA]</scope>
    <source>
        <strain evidence="2 3">11-183</strain>
    </source>
</reference>
<name>A0A1Q8CGH3_9PSEU</name>
<keyword evidence="3" id="KW-1185">Reference proteome</keyword>
<dbReference type="STRING" id="1912961.BU204_27040"/>
<proteinExistence type="predicted"/>
<dbReference type="RefSeq" id="WP_075128583.1">
    <property type="nucleotide sequence ID" value="NZ_MSIE01000055.1"/>
</dbReference>
<dbReference type="Proteomes" id="UP000185596">
    <property type="component" value="Unassembled WGS sequence"/>
</dbReference>
<comment type="caution">
    <text evidence="2">The sequence shown here is derived from an EMBL/GenBank/DDBJ whole genome shotgun (WGS) entry which is preliminary data.</text>
</comment>
<organism evidence="2 3">
    <name type="scientific">Actinophytocola xanthii</name>
    <dbReference type="NCBI Taxonomy" id="1912961"/>
    <lineage>
        <taxon>Bacteria</taxon>
        <taxon>Bacillati</taxon>
        <taxon>Actinomycetota</taxon>
        <taxon>Actinomycetes</taxon>
        <taxon>Pseudonocardiales</taxon>
        <taxon>Pseudonocardiaceae</taxon>
    </lineage>
</organism>
<accession>A0A1Q8CGH3</accession>
<dbReference type="AlphaFoldDB" id="A0A1Q8CGH3"/>
<dbReference type="EMBL" id="MSIE01000055">
    <property type="protein sequence ID" value="OLF13458.1"/>
    <property type="molecule type" value="Genomic_DNA"/>
</dbReference>
<sequence>MIGEYTPGTEITDVDDSFSSRFLYAFWRLCDQRIAEVGQAQVAADRAGVSPEVRVILALYAPWALGFASPRGGPPSEQRFGRVDYAKGGGLRLAVDAELTELYPERTMRFLELLDAPVAATTPQIPAVSTALPAGFVATPQALGRPLSPALLAEVTTAMARVTQAGGRSSRGLSQYLASRSTRPLESSLG</sequence>
<evidence type="ECO:0000256" key="1">
    <source>
        <dbReference type="SAM" id="MobiDB-lite"/>
    </source>
</evidence>
<gene>
    <name evidence="2" type="ORF">BU204_27040</name>
</gene>
<evidence type="ECO:0000313" key="2">
    <source>
        <dbReference type="EMBL" id="OLF13458.1"/>
    </source>
</evidence>